<dbReference type="PATRIC" id="fig|47884.3.peg.1931"/>
<comment type="caution">
    <text evidence="1">The sequence shown here is derived from an EMBL/GenBank/DDBJ whole genome shotgun (WGS) entry which is preliminary data.</text>
</comment>
<dbReference type="Proteomes" id="UP000183155">
    <property type="component" value="Unassembled WGS sequence"/>
</dbReference>
<dbReference type="AlphaFoldDB" id="A0A0J6JN37"/>
<dbReference type="OrthoDB" id="4954833at2"/>
<proteinExistence type="predicted"/>
<accession>A0A0J6JN37</accession>
<dbReference type="RefSeq" id="WP_048379811.1">
    <property type="nucleotide sequence ID" value="NZ_FNRS01000001.1"/>
</dbReference>
<evidence type="ECO:0000313" key="1">
    <source>
        <dbReference type="EMBL" id="KMM85217.1"/>
    </source>
</evidence>
<dbReference type="EMBL" id="JYLA01000003">
    <property type="protein sequence ID" value="KMM85217.1"/>
    <property type="molecule type" value="Genomic_DNA"/>
</dbReference>
<reference evidence="1 3" key="1">
    <citation type="submission" date="2015-02" db="EMBL/GenBank/DDBJ databases">
        <title>Pseudomonas helleri sp. nov. and Pseudomonas weihenstephanensis sp. nov., isolated from raw cows milk.</title>
        <authorList>
            <person name="von Neubeck M."/>
            <person name="Huptas C."/>
            <person name="Wenning M."/>
            <person name="Scherer S."/>
        </authorList>
    </citation>
    <scope>NUCLEOTIDE SEQUENCE [LARGE SCALE GENOMIC DNA]</scope>
    <source>
        <strain evidence="1 3">DSM 21104</strain>
    </source>
</reference>
<gene>
    <name evidence="2" type="ORF">SAMN04490203_2400</name>
    <name evidence="1" type="ORF">TU78_07600</name>
</gene>
<evidence type="ECO:0000313" key="2">
    <source>
        <dbReference type="EMBL" id="SEC43043.1"/>
    </source>
</evidence>
<reference evidence="2 4" key="2">
    <citation type="submission" date="2016-10" db="EMBL/GenBank/DDBJ databases">
        <authorList>
            <person name="Varghese N."/>
            <person name="Submissions S."/>
        </authorList>
    </citation>
    <scope>NUCLEOTIDE SEQUENCE [LARGE SCALE GENOMIC DNA]</scope>
    <source>
        <strain evidence="2 4">BS3652</strain>
    </source>
</reference>
<keyword evidence="4" id="KW-1185">Reference proteome</keyword>
<dbReference type="Gene3D" id="3.40.1350.140">
    <property type="entry name" value="MepB-like"/>
    <property type="match status" value="1"/>
</dbReference>
<protein>
    <recommendedName>
        <fullName evidence="5">MepB domain containing protein</fullName>
    </recommendedName>
</protein>
<name>A0A0J6JN37_PSETA</name>
<dbReference type="Pfam" id="PF08877">
    <property type="entry name" value="MepB-like"/>
    <property type="match status" value="1"/>
</dbReference>
<dbReference type="EMBL" id="FNRS01000001">
    <property type="protein sequence ID" value="SEC43043.1"/>
    <property type="molecule type" value="Genomic_DNA"/>
</dbReference>
<evidence type="ECO:0000313" key="3">
    <source>
        <dbReference type="Proteomes" id="UP000036395"/>
    </source>
</evidence>
<dbReference type="Proteomes" id="UP000036395">
    <property type="component" value="Unassembled WGS sequence"/>
</dbReference>
<dbReference type="PIRSF" id="PIRSF032285">
    <property type="entry name" value="UCP032285"/>
    <property type="match status" value="1"/>
</dbReference>
<evidence type="ECO:0000313" key="4">
    <source>
        <dbReference type="Proteomes" id="UP000183155"/>
    </source>
</evidence>
<evidence type="ECO:0008006" key="5">
    <source>
        <dbReference type="Google" id="ProtNLM"/>
    </source>
</evidence>
<dbReference type="InterPro" id="IPR011235">
    <property type="entry name" value="MepB-like"/>
</dbReference>
<dbReference type="InterPro" id="IPR038231">
    <property type="entry name" value="MepB-like_sf"/>
</dbReference>
<sequence>MPISVLPRALLTAVDAIYLPAGLKSPSDISPHAEAREYGGCQFNLAGRRVLFRVAKTTPTKVGQFVTLWKRPCIDSVIAPLDHADGIDFVVVNVASASQSGQFVFDRDALLAHGVTSINGVGGKRAMRVYPPWSQPASRPALQTQRWQMAYFLAIEPFDEASVLRAKVLFKCG</sequence>
<organism evidence="1 3">
    <name type="scientific">Pseudomonas taetrolens</name>
    <dbReference type="NCBI Taxonomy" id="47884"/>
    <lineage>
        <taxon>Bacteria</taxon>
        <taxon>Pseudomonadati</taxon>
        <taxon>Pseudomonadota</taxon>
        <taxon>Gammaproteobacteria</taxon>
        <taxon>Pseudomonadales</taxon>
        <taxon>Pseudomonadaceae</taxon>
        <taxon>Pseudomonas</taxon>
    </lineage>
</organism>